<dbReference type="Pfam" id="PF00561">
    <property type="entry name" value="Abhydrolase_1"/>
    <property type="match status" value="1"/>
</dbReference>
<dbReference type="Proteomes" id="UP000193685">
    <property type="component" value="Unassembled WGS sequence"/>
</dbReference>
<dbReference type="RefSeq" id="XP_040724879.1">
    <property type="nucleotide sequence ID" value="XM_040871950.1"/>
</dbReference>
<dbReference type="GO" id="GO:0016787">
    <property type="term" value="F:hydrolase activity"/>
    <property type="evidence" value="ECO:0007669"/>
    <property type="project" value="UniProtKB-KW"/>
</dbReference>
<dbReference type="GeneID" id="63788549"/>
<dbReference type="OMA" id="HPILVMG"/>
<dbReference type="GO" id="GO:0009092">
    <property type="term" value="P:homoserine metabolic process"/>
    <property type="evidence" value="ECO:0007669"/>
    <property type="project" value="TreeGrafter"/>
</dbReference>
<dbReference type="GO" id="GO:0006535">
    <property type="term" value="P:cysteine biosynthetic process from serine"/>
    <property type="evidence" value="ECO:0007669"/>
    <property type="project" value="TreeGrafter"/>
</dbReference>
<comment type="similarity">
    <text evidence="1">Belongs to the AB hydrolase superfamily. MetX family.</text>
</comment>
<dbReference type="InterPro" id="IPR029058">
    <property type="entry name" value="AB_hydrolase_fold"/>
</dbReference>
<comment type="caution">
    <text evidence="3">The sequence shown here is derived from an EMBL/GenBank/DDBJ whole genome shotgun (WGS) entry which is preliminary data.</text>
</comment>
<accession>A0A1Y2FC67</accession>
<dbReference type="PIRSF" id="PIRSF000443">
    <property type="entry name" value="Homoser_Ac_trans"/>
    <property type="match status" value="1"/>
</dbReference>
<name>A0A1Y2FC67_PROLT</name>
<reference evidence="3 4" key="1">
    <citation type="submission" date="2016-07" db="EMBL/GenBank/DDBJ databases">
        <title>Pervasive Adenine N6-methylation of Active Genes in Fungi.</title>
        <authorList>
            <consortium name="DOE Joint Genome Institute"/>
            <person name="Mondo S.J."/>
            <person name="Dannebaum R.O."/>
            <person name="Kuo R.C."/>
            <person name="Labutti K."/>
            <person name="Haridas S."/>
            <person name="Kuo A."/>
            <person name="Salamov A."/>
            <person name="Ahrendt S.R."/>
            <person name="Lipzen A."/>
            <person name="Sullivan W."/>
            <person name="Andreopoulos W.B."/>
            <person name="Clum A."/>
            <person name="Lindquist E."/>
            <person name="Daum C."/>
            <person name="Ramamoorthy G.K."/>
            <person name="Gryganskyi A."/>
            <person name="Culley D."/>
            <person name="Magnuson J.K."/>
            <person name="James T.Y."/>
            <person name="O'Malley M.A."/>
            <person name="Stajich J.E."/>
            <person name="Spatafora J.W."/>
            <person name="Visel A."/>
            <person name="Grigoriev I.V."/>
        </authorList>
    </citation>
    <scope>NUCLEOTIDE SEQUENCE [LARGE SCALE GENOMIC DNA]</scope>
    <source>
        <strain evidence="3 4">12-1054</strain>
    </source>
</reference>
<organism evidence="3 4">
    <name type="scientific">Protomyces lactucae-debilis</name>
    <dbReference type="NCBI Taxonomy" id="2754530"/>
    <lineage>
        <taxon>Eukaryota</taxon>
        <taxon>Fungi</taxon>
        <taxon>Dikarya</taxon>
        <taxon>Ascomycota</taxon>
        <taxon>Taphrinomycotina</taxon>
        <taxon>Taphrinomycetes</taxon>
        <taxon>Taphrinales</taxon>
        <taxon>Protomycetaceae</taxon>
        <taxon>Protomyces</taxon>
    </lineage>
</organism>
<dbReference type="GO" id="GO:0009086">
    <property type="term" value="P:methionine biosynthetic process"/>
    <property type="evidence" value="ECO:0007669"/>
    <property type="project" value="TreeGrafter"/>
</dbReference>
<evidence type="ECO:0000313" key="4">
    <source>
        <dbReference type="Proteomes" id="UP000193685"/>
    </source>
</evidence>
<dbReference type="InterPro" id="IPR000073">
    <property type="entry name" value="AB_hydrolase_1"/>
</dbReference>
<dbReference type="NCBIfam" id="TIGR01392">
    <property type="entry name" value="homoserO_Ac_trn"/>
    <property type="match status" value="1"/>
</dbReference>
<evidence type="ECO:0000259" key="2">
    <source>
        <dbReference type="Pfam" id="PF00561"/>
    </source>
</evidence>
<dbReference type="SUPFAM" id="SSF53474">
    <property type="entry name" value="alpha/beta-Hydrolases"/>
    <property type="match status" value="1"/>
</dbReference>
<keyword evidence="4" id="KW-1185">Reference proteome</keyword>
<feature type="domain" description="AB hydrolase-1" evidence="2">
    <location>
        <begin position="111"/>
        <end position="441"/>
    </location>
</feature>
<dbReference type="PANTHER" id="PTHR32268:SF16">
    <property type="entry name" value="SERINE O-SUCCINYLTRANSFERASE"/>
    <property type="match status" value="1"/>
</dbReference>
<dbReference type="OrthoDB" id="444135at2759"/>
<gene>
    <name evidence="3" type="ORF">BCR37DRAFT_402900</name>
</gene>
<evidence type="ECO:0000313" key="3">
    <source>
        <dbReference type="EMBL" id="ORY81503.1"/>
    </source>
</evidence>
<evidence type="ECO:0000256" key="1">
    <source>
        <dbReference type="ARBA" id="ARBA00006886"/>
    </source>
</evidence>
<proteinExistence type="inferred from homology"/>
<dbReference type="Gene3D" id="3.40.50.1820">
    <property type="entry name" value="alpha/beta hydrolase"/>
    <property type="match status" value="1"/>
</dbReference>
<keyword evidence="3" id="KW-0378">Hydrolase</keyword>
<dbReference type="EMBL" id="MCFI01000011">
    <property type="protein sequence ID" value="ORY81503.1"/>
    <property type="molecule type" value="Genomic_DNA"/>
</dbReference>
<sequence length="487" mass="53348">MSVCPAGGSGHGIAGWLPSLNYTRRPFSATIPPRSGSNAQLDFPCLDASEQRTQRYQISLESGPEPSYSSSPEGVQTWHSSESLTCDYGGHLPSFDIAYESWGTLNADKSNVILLHTGLSASSHAHSTPENTQPGWWEKYIGPGKPLDTDHFYIICTNVLGGCFGSTGPRSLDPADGQPYATRFPILTLNDMLRAQFKLLDHLGIFRLFASIGSSMGGMQSLAAATLFPNRVGAVVSISGCAKSHPYSIALRHSQRQIIMADANWSRGFYYDKVLPHAGMKLARQIATISYRSGPEWEHRFGSRRANETLAPAFCPDFLVETYLDHAGEKFIGSYDPNSLLYVSKAMDLFNLSGSYQQRLAQLQQAGGFAQQADLCRTAAYPEQPDSTTISGSAATATIRQSAVKDLAQGMQSMRETPTLVVGVQSDNLMPVSCQREIADALRETGNMDVQYSELSLEQSHFGHDTFLLSEEVGQYVREFLTRRRIA</sequence>
<dbReference type="STRING" id="56484.A0A1Y2FC67"/>
<dbReference type="PANTHER" id="PTHR32268">
    <property type="entry name" value="HOMOSERINE O-ACETYLTRANSFERASE"/>
    <property type="match status" value="1"/>
</dbReference>
<protein>
    <submittedName>
        <fullName evidence="3">Alpha/Beta hydrolase protein</fullName>
    </submittedName>
</protein>
<dbReference type="GO" id="GO:0004414">
    <property type="term" value="F:homoserine O-acetyltransferase activity"/>
    <property type="evidence" value="ECO:0007669"/>
    <property type="project" value="TreeGrafter"/>
</dbReference>
<dbReference type="GO" id="GO:0009001">
    <property type="term" value="F:serine O-acetyltransferase activity"/>
    <property type="evidence" value="ECO:0007669"/>
    <property type="project" value="TreeGrafter"/>
</dbReference>
<dbReference type="NCBIfam" id="NF001209">
    <property type="entry name" value="PRK00175.1"/>
    <property type="match status" value="1"/>
</dbReference>
<dbReference type="HAMAP" id="MF_00296">
    <property type="entry name" value="MetX_acyltransf"/>
    <property type="match status" value="1"/>
</dbReference>
<dbReference type="InterPro" id="IPR008220">
    <property type="entry name" value="HAT_MetX-like"/>
</dbReference>
<dbReference type="AlphaFoldDB" id="A0A1Y2FC67"/>
<dbReference type="GO" id="GO:0005739">
    <property type="term" value="C:mitochondrion"/>
    <property type="evidence" value="ECO:0007669"/>
    <property type="project" value="TreeGrafter"/>
</dbReference>